<evidence type="ECO:0000259" key="3">
    <source>
        <dbReference type="Pfam" id="PF02775"/>
    </source>
</evidence>
<dbReference type="Pfam" id="PF02775">
    <property type="entry name" value="TPP_enzyme_C"/>
    <property type="match status" value="1"/>
</dbReference>
<keyword evidence="5" id="KW-1185">Reference proteome</keyword>
<dbReference type="InterPro" id="IPR011766">
    <property type="entry name" value="TPP_enzyme_TPP-bd"/>
</dbReference>
<gene>
    <name evidence="4" type="primary">porB</name>
    <name evidence="4" type="ORF">SSCH_480003</name>
</gene>
<feature type="domain" description="Thiamine pyrophosphate enzyme TPP-binding" evidence="3">
    <location>
        <begin position="55"/>
        <end position="201"/>
    </location>
</feature>
<protein>
    <submittedName>
        <fullName evidence="4">Pyruvate synthase subunit porB</fullName>
        <ecNumber evidence="4">1.2.7.1</ecNumber>
    </submittedName>
</protein>
<accession>A0A0B7MFN1</accession>
<keyword evidence="4" id="KW-0670">Pyruvate</keyword>
<organism evidence="4 5">
    <name type="scientific">Syntrophaceticus schinkii</name>
    <dbReference type="NCBI Taxonomy" id="499207"/>
    <lineage>
        <taxon>Bacteria</taxon>
        <taxon>Bacillati</taxon>
        <taxon>Bacillota</taxon>
        <taxon>Clostridia</taxon>
        <taxon>Thermoanaerobacterales</taxon>
        <taxon>Thermoanaerobacterales Family III. Incertae Sedis</taxon>
        <taxon>Syntrophaceticus</taxon>
    </lineage>
</organism>
<sequence length="289" mass="31194">MYDIQTNARGLVAHGVSTCHGCGLELAVRIIMSELGEKTIIVIPPGCAALFSGYGDETALKIPGFQGNLENTAAYASGIKAGLEFQGKDDVTVLGLAGDGGTVDIGLQALSGALERKDKILYICYDNEAYMNTGVQGSGSTPYRARTTTTPAGKASPPKDMIGIAVAHGIPYAATASIAYPVDFRRKLRYAKDVQGPVYIHLHTPCPTGWGYPVGKTIKVARLAVETCCWPLYDVKDGVYSMTKKVSNPRPLGEYLELQKRFRGLMPDEVEALESYIKDRYEMLLKGCN</sequence>
<feature type="compositionally biased region" description="Low complexity" evidence="2">
    <location>
        <begin position="141"/>
        <end position="152"/>
    </location>
</feature>
<evidence type="ECO:0000256" key="2">
    <source>
        <dbReference type="SAM" id="MobiDB-lite"/>
    </source>
</evidence>
<dbReference type="PANTHER" id="PTHR42897:SF2">
    <property type="entry name" value="PYRUVATE SYNTHASE SUBUNIT PORB"/>
    <property type="match status" value="1"/>
</dbReference>
<reference evidence="5" key="1">
    <citation type="submission" date="2015-01" db="EMBL/GenBank/DDBJ databases">
        <authorList>
            <person name="Manzoor Shahid"/>
            <person name="Zubair Saima"/>
        </authorList>
    </citation>
    <scope>NUCLEOTIDE SEQUENCE [LARGE SCALE GENOMIC DNA]</scope>
    <source>
        <strain evidence="5">Sp3</strain>
    </source>
</reference>
<dbReference type="PANTHER" id="PTHR42897">
    <property type="entry name" value="PYRUVATE SYNTHASE SUBUNIT PORB"/>
    <property type="match status" value="1"/>
</dbReference>
<keyword evidence="1 4" id="KW-0560">Oxidoreductase</keyword>
<dbReference type="InterPro" id="IPR051479">
    <property type="entry name" value="PorB-like"/>
</dbReference>
<dbReference type="Gene3D" id="3.40.50.970">
    <property type="match status" value="2"/>
</dbReference>
<feature type="region of interest" description="Disordered" evidence="2">
    <location>
        <begin position="136"/>
        <end position="155"/>
    </location>
</feature>
<evidence type="ECO:0000313" key="5">
    <source>
        <dbReference type="Proteomes" id="UP000046155"/>
    </source>
</evidence>
<name>A0A0B7MFN1_9FIRM</name>
<dbReference type="RefSeq" id="WP_044665372.1">
    <property type="nucleotide sequence ID" value="NZ_CDRZ01000245.1"/>
</dbReference>
<dbReference type="InterPro" id="IPR029061">
    <property type="entry name" value="THDP-binding"/>
</dbReference>
<dbReference type="GO" id="GO:0030976">
    <property type="term" value="F:thiamine pyrophosphate binding"/>
    <property type="evidence" value="ECO:0007669"/>
    <property type="project" value="InterPro"/>
</dbReference>
<dbReference type="AlphaFoldDB" id="A0A0B7MFN1"/>
<evidence type="ECO:0000256" key="1">
    <source>
        <dbReference type="ARBA" id="ARBA00023002"/>
    </source>
</evidence>
<evidence type="ECO:0000313" key="4">
    <source>
        <dbReference type="EMBL" id="CEO89424.1"/>
    </source>
</evidence>
<dbReference type="GO" id="GO:0019164">
    <property type="term" value="F:pyruvate synthase activity"/>
    <property type="evidence" value="ECO:0007669"/>
    <property type="project" value="UniProtKB-EC"/>
</dbReference>
<dbReference type="EMBL" id="CDRZ01000245">
    <property type="protein sequence ID" value="CEO89424.1"/>
    <property type="molecule type" value="Genomic_DNA"/>
</dbReference>
<dbReference type="SUPFAM" id="SSF52518">
    <property type="entry name" value="Thiamin diphosphate-binding fold (THDP-binding)"/>
    <property type="match status" value="1"/>
</dbReference>
<proteinExistence type="predicted"/>
<dbReference type="Proteomes" id="UP000046155">
    <property type="component" value="Unassembled WGS sequence"/>
</dbReference>
<dbReference type="CDD" id="cd03376">
    <property type="entry name" value="TPP_PFOR_porB_like"/>
    <property type="match status" value="1"/>
</dbReference>
<dbReference type="EC" id="1.2.7.1" evidence="4"/>